<feature type="domain" description="DUF4440" evidence="2">
    <location>
        <begin position="35"/>
        <end position="138"/>
    </location>
</feature>
<organism evidence="3 4">
    <name type="scientific">Caenimonas koreensis DSM 17982</name>
    <dbReference type="NCBI Taxonomy" id="1121255"/>
    <lineage>
        <taxon>Bacteria</taxon>
        <taxon>Pseudomonadati</taxon>
        <taxon>Pseudomonadota</taxon>
        <taxon>Betaproteobacteria</taxon>
        <taxon>Burkholderiales</taxon>
        <taxon>Comamonadaceae</taxon>
        <taxon>Caenimonas</taxon>
    </lineage>
</organism>
<protein>
    <submittedName>
        <fullName evidence="3">DUF4440 domain-containing protein</fullName>
    </submittedName>
</protein>
<dbReference type="Pfam" id="PF14534">
    <property type="entry name" value="DUF4440"/>
    <property type="match status" value="1"/>
</dbReference>
<proteinExistence type="predicted"/>
<evidence type="ECO:0000256" key="1">
    <source>
        <dbReference type="SAM" id="SignalP"/>
    </source>
</evidence>
<dbReference type="InterPro" id="IPR027843">
    <property type="entry name" value="DUF4440"/>
</dbReference>
<dbReference type="OrthoDB" id="6385935at2"/>
<name>A0A844AYS5_9BURK</name>
<keyword evidence="1" id="KW-0732">Signal</keyword>
<comment type="caution">
    <text evidence="3">The sequence shown here is derived from an EMBL/GenBank/DDBJ whole genome shotgun (WGS) entry which is preliminary data.</text>
</comment>
<dbReference type="RefSeq" id="WP_153584891.1">
    <property type="nucleotide sequence ID" value="NZ_WJBU01000009.1"/>
</dbReference>
<evidence type="ECO:0000313" key="3">
    <source>
        <dbReference type="EMBL" id="MRD47558.1"/>
    </source>
</evidence>
<dbReference type="Proteomes" id="UP000487350">
    <property type="component" value="Unassembled WGS sequence"/>
</dbReference>
<dbReference type="SUPFAM" id="SSF54427">
    <property type="entry name" value="NTF2-like"/>
    <property type="match status" value="1"/>
</dbReference>
<accession>A0A844AYS5</accession>
<dbReference type="InterPro" id="IPR032710">
    <property type="entry name" value="NTF2-like_dom_sf"/>
</dbReference>
<feature type="signal peptide" evidence="1">
    <location>
        <begin position="1"/>
        <end position="21"/>
    </location>
</feature>
<sequence length="151" mass="16560">MRVLSVALIAVSALLAGCASRPLTMPAELAKQQVADTERAFAKSMADRDAKAFESFLSEDTVFFSGPTPLRGKKAVMEFWSKFFVKPVAPFSWKPEEVEVLDSGNLGLSAGPVYDPQGKLVARYSSIWRLEAPGQWRIIFDKGGEVCDCKP</sequence>
<keyword evidence="4" id="KW-1185">Reference proteome</keyword>
<reference evidence="3 4" key="1">
    <citation type="submission" date="2019-11" db="EMBL/GenBank/DDBJ databases">
        <title>Caenimonas koreensis gen. nov., sp. nov., isolated from activated sludge.</title>
        <authorList>
            <person name="Seung H.R."/>
        </authorList>
    </citation>
    <scope>NUCLEOTIDE SEQUENCE [LARGE SCALE GENOMIC DNA]</scope>
    <source>
        <strain evidence="3 4">EMB320</strain>
    </source>
</reference>
<feature type="chain" id="PRO_5032270827" evidence="1">
    <location>
        <begin position="22"/>
        <end position="151"/>
    </location>
</feature>
<gene>
    <name evidence="3" type="ORF">GHT07_09735</name>
</gene>
<evidence type="ECO:0000313" key="4">
    <source>
        <dbReference type="Proteomes" id="UP000487350"/>
    </source>
</evidence>
<dbReference type="PROSITE" id="PS51257">
    <property type="entry name" value="PROKAR_LIPOPROTEIN"/>
    <property type="match status" value="1"/>
</dbReference>
<dbReference type="Gene3D" id="3.10.450.50">
    <property type="match status" value="1"/>
</dbReference>
<dbReference type="AlphaFoldDB" id="A0A844AYS5"/>
<evidence type="ECO:0000259" key="2">
    <source>
        <dbReference type="Pfam" id="PF14534"/>
    </source>
</evidence>
<dbReference type="EMBL" id="WJBU01000009">
    <property type="protein sequence ID" value="MRD47558.1"/>
    <property type="molecule type" value="Genomic_DNA"/>
</dbReference>